<dbReference type="InterPro" id="IPR036388">
    <property type="entry name" value="WH-like_DNA-bd_sf"/>
</dbReference>
<dbReference type="PROSITE" id="PS51688">
    <property type="entry name" value="ICA"/>
    <property type="match status" value="1"/>
</dbReference>
<sequence>MAITDWAMADLVREVCHDVGAGPLLPGGAMAGFRAFADAVGAGDRFPYVIVGVAHPDQWEAGSGELDGTGRIVRTPAASSAGGAAVDFLAGEKRIGIAIHAGWAQAVEEHGHGIGGVEGLAGALAALQPRDGRLDALAGVAAGADLLPYWTGAASADVTPISAFGRGLIGQADAAAARGAIGLGSIATQAAASVAISGGTISGVTVSGLVSLTSIGPVTRQGSGVVSFIADRVSSNLNSAMEFKTTAGSIFIGNKDGASFGIGASSNLSSGNWLTVASTGISAPGVATANAQVTGGSVTGLATLGVTQGAAAASVTIDSNAGQFAGLSLRTGTALRWTVRKGNGAESGSAAGSDFVLHRHDDSGAALGAALTIVRASGSSLFDGVVAPLTDNARTLGLAGQRWSVVYAATGTINTSDAAAKRDVGGIDDALLDAWGDVGWRRYRFVDAYAAKGEAARWHVGLVAQEVRDAIDARLGDGAAVRLGLLCHDSWAGDDSVPPGERWGLRYEECLALEAAWQRRRIARIEAAIMALAGGGDAG</sequence>
<dbReference type="CDD" id="cd10144">
    <property type="entry name" value="Peptidase_S74_CIMCD"/>
    <property type="match status" value="1"/>
</dbReference>
<proteinExistence type="predicted"/>
<dbReference type="InterPro" id="IPR044914">
    <property type="entry name" value="Endosialidase_C_dom_sf"/>
</dbReference>
<dbReference type="Pfam" id="PF12219">
    <property type="entry name" value="End_tail_spike"/>
    <property type="match status" value="1"/>
</dbReference>
<protein>
    <submittedName>
        <fullName evidence="2">Tail fiber domain-containing protein</fullName>
    </submittedName>
</protein>
<feature type="domain" description="Peptidase S74" evidence="1">
    <location>
        <begin position="416"/>
        <end position="532"/>
    </location>
</feature>
<evidence type="ECO:0000313" key="3">
    <source>
        <dbReference type="Proteomes" id="UP001176471"/>
    </source>
</evidence>
<dbReference type="InterPro" id="IPR024430">
    <property type="entry name" value="Endosialidase_C_dom"/>
</dbReference>
<dbReference type="Gene3D" id="1.10.10.10">
    <property type="entry name" value="Winged helix-like DNA-binding domain superfamily/Winged helix DNA-binding domain"/>
    <property type="match status" value="1"/>
</dbReference>
<organism evidence="2 3">
    <name type="scientific">Sphingobium cyanobacteriorum</name>
    <dbReference type="NCBI Taxonomy" id="3063954"/>
    <lineage>
        <taxon>Bacteria</taxon>
        <taxon>Pseudomonadati</taxon>
        <taxon>Pseudomonadota</taxon>
        <taxon>Alphaproteobacteria</taxon>
        <taxon>Sphingomonadales</taxon>
        <taxon>Sphingomonadaceae</taxon>
        <taxon>Sphingobium</taxon>
    </lineage>
</organism>
<evidence type="ECO:0000259" key="1">
    <source>
        <dbReference type="PROSITE" id="PS51688"/>
    </source>
</evidence>
<accession>A0ABT8ZK62</accession>
<dbReference type="RefSeq" id="WP_304535393.1">
    <property type="nucleotide sequence ID" value="NZ_JAUQOM010000002.1"/>
</dbReference>
<name>A0ABT8ZK62_9SPHN</name>
<evidence type="ECO:0000313" key="2">
    <source>
        <dbReference type="EMBL" id="MDO7834929.1"/>
    </source>
</evidence>
<dbReference type="EMBL" id="JAUQOM010000002">
    <property type="protein sequence ID" value="MDO7834929.1"/>
    <property type="molecule type" value="Genomic_DNA"/>
</dbReference>
<dbReference type="Gene3D" id="1.20.5.1240">
    <property type="entry name" value="Endo-n-acetylneuraminidase"/>
    <property type="match status" value="1"/>
</dbReference>
<dbReference type="InterPro" id="IPR030392">
    <property type="entry name" value="S74_ICA"/>
</dbReference>
<comment type="caution">
    <text evidence="2">The sequence shown here is derived from an EMBL/GenBank/DDBJ whole genome shotgun (WGS) entry which is preliminary data.</text>
</comment>
<keyword evidence="3" id="KW-1185">Reference proteome</keyword>
<dbReference type="Proteomes" id="UP001176471">
    <property type="component" value="Unassembled WGS sequence"/>
</dbReference>
<dbReference type="Gene3D" id="4.10.1090.10">
    <property type="entry name" value="Endosialidase, domain 4"/>
    <property type="match status" value="1"/>
</dbReference>
<dbReference type="Pfam" id="PF13884">
    <property type="entry name" value="Peptidase_S74"/>
    <property type="match status" value="1"/>
</dbReference>
<reference evidence="2" key="1">
    <citation type="submission" date="2023-07" db="EMBL/GenBank/DDBJ databases">
        <title>Bacterial whole genome sequence for Sphingobium sp. HBC34.</title>
        <authorList>
            <person name="Le V."/>
            <person name="Ko S.-R."/>
            <person name="Ahn C.-Y."/>
            <person name="Oh H.-M."/>
        </authorList>
    </citation>
    <scope>NUCLEOTIDE SEQUENCE</scope>
    <source>
        <strain evidence="2">HBC34</strain>
    </source>
</reference>
<gene>
    <name evidence="2" type="ORF">Q4610_07695</name>
</gene>